<evidence type="ECO:0000313" key="3">
    <source>
        <dbReference type="Proteomes" id="UP000008694"/>
    </source>
</evidence>
<reference evidence="3" key="1">
    <citation type="journal article" date="2011" name="Nat. Genet.">
        <title>The Arabidopsis lyrata genome sequence and the basis of rapid genome size change.</title>
        <authorList>
            <person name="Hu T.T."/>
            <person name="Pattyn P."/>
            <person name="Bakker E.G."/>
            <person name="Cao J."/>
            <person name="Cheng J.-F."/>
            <person name="Clark R.M."/>
            <person name="Fahlgren N."/>
            <person name="Fawcett J.A."/>
            <person name="Grimwood J."/>
            <person name="Gundlach H."/>
            <person name="Haberer G."/>
            <person name="Hollister J.D."/>
            <person name="Ossowski S."/>
            <person name="Ottilar R.P."/>
            <person name="Salamov A.A."/>
            <person name="Schneeberger K."/>
            <person name="Spannagl M."/>
            <person name="Wang X."/>
            <person name="Yang L."/>
            <person name="Nasrallah M.E."/>
            <person name="Bergelson J."/>
            <person name="Carrington J.C."/>
            <person name="Gaut B.S."/>
            <person name="Schmutz J."/>
            <person name="Mayer K.F.X."/>
            <person name="Van de Peer Y."/>
            <person name="Grigoriev I.V."/>
            <person name="Nordborg M."/>
            <person name="Weigel D."/>
            <person name="Guo Y.-L."/>
        </authorList>
    </citation>
    <scope>NUCLEOTIDE SEQUENCE [LARGE SCALE GENOMIC DNA]</scope>
    <source>
        <strain evidence="3">cv. MN47</strain>
    </source>
</reference>
<dbReference type="EMBL" id="GL348718">
    <property type="protein sequence ID" value="EFH51002.1"/>
    <property type="molecule type" value="Genomic_DNA"/>
</dbReference>
<dbReference type="HOGENOM" id="CLU_1930410_0_0_1"/>
<gene>
    <name evidence="2" type="ORF">ARALYDRAFT_663342</name>
</gene>
<accession>D7M0E0</accession>
<evidence type="ECO:0000313" key="2">
    <source>
        <dbReference type="EMBL" id="EFH51002.1"/>
    </source>
</evidence>
<sequence length="131" mass="14811">MVPFALHRRSRFLKEVPGVSRCSPPSTAVWFPIDVVVALVLAEVEVCWRGLTVEDAESCCKSLQGSAARLRRKLVGIWWVFCILDGWLGFRVQSDWLSQRPLNTPWLASTCPDRSAPTRGDRKATDREKRG</sequence>
<keyword evidence="3" id="KW-1185">Reference proteome</keyword>
<proteinExistence type="predicted"/>
<protein>
    <submittedName>
        <fullName evidence="2">Predicted protein</fullName>
    </submittedName>
</protein>
<feature type="compositionally biased region" description="Basic and acidic residues" evidence="1">
    <location>
        <begin position="119"/>
        <end position="131"/>
    </location>
</feature>
<feature type="region of interest" description="Disordered" evidence="1">
    <location>
        <begin position="110"/>
        <end position="131"/>
    </location>
</feature>
<name>D7M0E0_ARALL</name>
<dbReference type="AlphaFoldDB" id="D7M0E0"/>
<evidence type="ECO:0000256" key="1">
    <source>
        <dbReference type="SAM" id="MobiDB-lite"/>
    </source>
</evidence>
<dbReference type="Proteomes" id="UP000008694">
    <property type="component" value="Unassembled WGS sequence"/>
</dbReference>
<organism evidence="3">
    <name type="scientific">Arabidopsis lyrata subsp. lyrata</name>
    <name type="common">Lyre-leaved rock-cress</name>
    <dbReference type="NCBI Taxonomy" id="81972"/>
    <lineage>
        <taxon>Eukaryota</taxon>
        <taxon>Viridiplantae</taxon>
        <taxon>Streptophyta</taxon>
        <taxon>Embryophyta</taxon>
        <taxon>Tracheophyta</taxon>
        <taxon>Spermatophyta</taxon>
        <taxon>Magnoliopsida</taxon>
        <taxon>eudicotyledons</taxon>
        <taxon>Gunneridae</taxon>
        <taxon>Pentapetalae</taxon>
        <taxon>rosids</taxon>
        <taxon>malvids</taxon>
        <taxon>Brassicales</taxon>
        <taxon>Brassicaceae</taxon>
        <taxon>Camelineae</taxon>
        <taxon>Arabidopsis</taxon>
    </lineage>
</organism>
<dbReference type="Gramene" id="Al_scaffold_0006_3407">
    <property type="protein sequence ID" value="Al_scaffold_0006_3407"/>
    <property type="gene ID" value="Al_scaffold_0006_3407"/>
</dbReference>